<evidence type="ECO:0000313" key="2">
    <source>
        <dbReference type="EMBL" id="RDB21587.1"/>
    </source>
</evidence>
<keyword evidence="3" id="KW-1185">Reference proteome</keyword>
<protein>
    <submittedName>
        <fullName evidence="2">Uncharacterized protein</fullName>
    </submittedName>
</protein>
<name>A0A369JM06_HYPMA</name>
<dbReference type="Proteomes" id="UP000076154">
    <property type="component" value="Unassembled WGS sequence"/>
</dbReference>
<sequence length="291" mass="32778">MSFHHKSYSPNNCFPRAPNGLRDPDFTCSGFLPRGQTWSSMKLTVPTPSLSVSPSPSIEIPLHNGTSKAPTHLLKMQPSQLEPDVHGPSTDNTPAPSTLSYELSQIGPPAALVLPEPWDDDDFPNTMSGYSDLFRHFPDFEKWCKLNPSQDERAMEALSGYQTPPLWGTPSRGFETSLTPHPPLEASAPSQRLYTGTSDFDDESSASYSRLQDYRPQHNALCLWQSSQHLPYTLRSLPSQSCPRSNSIMRRRRVQKLADNLRKEIMVIDGVRAHMHARRQRLIKIIRDINS</sequence>
<reference evidence="2" key="1">
    <citation type="submission" date="2018-04" db="EMBL/GenBank/DDBJ databases">
        <title>Whole genome sequencing of Hypsizygus marmoreus.</title>
        <authorList>
            <person name="Choi I.-G."/>
            <person name="Min B."/>
            <person name="Kim J.-G."/>
            <person name="Kim S."/>
            <person name="Oh Y.-L."/>
            <person name="Kong W.-S."/>
            <person name="Park H."/>
            <person name="Jeong J."/>
            <person name="Song E.-S."/>
        </authorList>
    </citation>
    <scope>NUCLEOTIDE SEQUENCE [LARGE SCALE GENOMIC DNA]</scope>
    <source>
        <strain evidence="2">51987-8</strain>
    </source>
</reference>
<accession>A0A369JM06</accession>
<dbReference type="InParanoid" id="A0A369JM06"/>
<dbReference type="AlphaFoldDB" id="A0A369JM06"/>
<dbReference type="EMBL" id="LUEZ02000054">
    <property type="protein sequence ID" value="RDB21587.1"/>
    <property type="molecule type" value="Genomic_DNA"/>
</dbReference>
<organism evidence="2 3">
    <name type="scientific">Hypsizygus marmoreus</name>
    <name type="common">White beech mushroom</name>
    <name type="synonym">Agaricus marmoreus</name>
    <dbReference type="NCBI Taxonomy" id="39966"/>
    <lineage>
        <taxon>Eukaryota</taxon>
        <taxon>Fungi</taxon>
        <taxon>Dikarya</taxon>
        <taxon>Basidiomycota</taxon>
        <taxon>Agaricomycotina</taxon>
        <taxon>Agaricomycetes</taxon>
        <taxon>Agaricomycetidae</taxon>
        <taxon>Agaricales</taxon>
        <taxon>Tricholomatineae</taxon>
        <taxon>Lyophyllaceae</taxon>
        <taxon>Hypsizygus</taxon>
    </lineage>
</organism>
<proteinExistence type="predicted"/>
<evidence type="ECO:0000256" key="1">
    <source>
        <dbReference type="SAM" id="MobiDB-lite"/>
    </source>
</evidence>
<gene>
    <name evidence="2" type="ORF">Hypma_011244</name>
</gene>
<comment type="caution">
    <text evidence="2">The sequence shown here is derived from an EMBL/GenBank/DDBJ whole genome shotgun (WGS) entry which is preliminary data.</text>
</comment>
<feature type="compositionally biased region" description="Polar residues" evidence="1">
    <location>
        <begin position="188"/>
        <end position="198"/>
    </location>
</feature>
<feature type="region of interest" description="Disordered" evidence="1">
    <location>
        <begin position="171"/>
        <end position="201"/>
    </location>
</feature>
<evidence type="ECO:0000313" key="3">
    <source>
        <dbReference type="Proteomes" id="UP000076154"/>
    </source>
</evidence>